<evidence type="ECO:0000313" key="1">
    <source>
        <dbReference type="EMBL" id="KYC55396.1"/>
    </source>
</evidence>
<protein>
    <submittedName>
        <fullName evidence="1">Uncharacterized protein</fullName>
    </submittedName>
</protein>
<organism evidence="1 3">
    <name type="scientific">Candidatus Methanofastidiosum methylothiophilum</name>
    <dbReference type="NCBI Taxonomy" id="1705564"/>
    <lineage>
        <taxon>Archaea</taxon>
        <taxon>Methanobacteriati</taxon>
        <taxon>Methanobacteriota</taxon>
        <taxon>Stenosarchaea group</taxon>
        <taxon>Candidatus Methanofastidiosia</taxon>
        <taxon>Candidatus Methanofastidiosales</taxon>
        <taxon>Candidatus Methanofastidiosaceae</taxon>
        <taxon>Candidatus Methanofastidiosum</taxon>
    </lineage>
</organism>
<comment type="caution">
    <text evidence="1">The sequence shown here is derived from an EMBL/GenBank/DDBJ whole genome shotgun (WGS) entry which is preliminary data.</text>
</comment>
<accession>A0A150JDU4</accession>
<dbReference type="EMBL" id="LNJB01000001">
    <property type="protein sequence ID" value="KYC55396.1"/>
    <property type="molecule type" value="Genomic_DNA"/>
</dbReference>
<sequence>MEEYVFTIIKTINSETLEKSIEALLSEPIKIEDIKNFYKITEEHHISRDVLKCNSCDYRGHFGILHINMDKFPGRNESYITAYICPKCFSLERIY</sequence>
<name>A0A150JJX2_9EURY</name>
<dbReference type="AlphaFoldDB" id="A0A150JJX2"/>
<evidence type="ECO:0000313" key="3">
    <source>
        <dbReference type="Proteomes" id="UP000092420"/>
    </source>
</evidence>
<accession>A0A150JJX2</accession>
<evidence type="ECO:0000313" key="2">
    <source>
        <dbReference type="EMBL" id="KYC57795.1"/>
    </source>
</evidence>
<dbReference type="EMBL" id="LNJE01000009">
    <property type="protein sequence ID" value="KYC57795.1"/>
    <property type="molecule type" value="Genomic_DNA"/>
</dbReference>
<reference evidence="1 3" key="1">
    <citation type="journal article" date="2016" name="ISME J.">
        <title>Chasing the elusive Euryarchaeota class WSA2: genomes reveal a uniquely fastidious methyl-reducing methanogen.</title>
        <authorList>
            <person name="Nobu M.K."/>
            <person name="Narihiro T."/>
            <person name="Kuroda K."/>
            <person name="Mei R."/>
            <person name="Liu W.T."/>
        </authorList>
    </citation>
    <scope>NUCLEOTIDE SEQUENCE [LARGE SCALE GENOMIC DNA]</scope>
    <source>
        <strain evidence="1">ADurb1013_Bin02101</strain>
        <strain evidence="2">ADurb1213_Bin02801</strain>
    </source>
</reference>
<accession>A0A150JKM7</accession>
<proteinExistence type="predicted"/>
<dbReference type="Proteomes" id="UP000092420">
    <property type="component" value="Unassembled WGS sequence"/>
</dbReference>
<gene>
    <name evidence="1" type="ORF">AN188_00045</name>
    <name evidence="2" type="ORF">APG09_00936</name>
</gene>